<gene>
    <name evidence="1" type="ORF">SAMN05216205_4910</name>
</gene>
<evidence type="ECO:0008006" key="3">
    <source>
        <dbReference type="Google" id="ProtNLM"/>
    </source>
</evidence>
<dbReference type="InterPro" id="IPR025153">
    <property type="entry name" value="Ead_Ea22"/>
</dbReference>
<protein>
    <recommendedName>
        <fullName evidence="3">Ead/Ea22-like family protein</fullName>
    </recommendedName>
</protein>
<dbReference type="Pfam" id="PF13935">
    <property type="entry name" value="Ead_Ea22"/>
    <property type="match status" value="1"/>
</dbReference>
<comment type="caution">
    <text evidence="1">The sequence shown here is derived from an EMBL/GenBank/DDBJ whole genome shotgun (WGS) entry which is preliminary data.</text>
</comment>
<evidence type="ECO:0000313" key="2">
    <source>
        <dbReference type="Proteomes" id="UP000199665"/>
    </source>
</evidence>
<sequence>MTDYSELKRLAEALHGAEWQLVDGDGFDADNRFVTSQRRIDDNKVAFAEINYGHPEAGMGEPFQSEQVTAGEFIAAANPAAVLALVAENERMTSELEQAQLIGRISCNFDGYKAVLDERDQIKAENEALRKAVLAAREFIMHEAEVRGLLDENNEVSFRHPRRQAAIAIIDAATSKGEQA</sequence>
<evidence type="ECO:0000313" key="1">
    <source>
        <dbReference type="EMBL" id="SED32367.1"/>
    </source>
</evidence>
<name>A0ABY0YC88_9PSED</name>
<reference evidence="1 2" key="1">
    <citation type="submission" date="2016-10" db="EMBL/GenBank/DDBJ databases">
        <authorList>
            <person name="Varghese N."/>
            <person name="Submissions S."/>
        </authorList>
    </citation>
    <scope>NUCLEOTIDE SEQUENCE [LARGE SCALE GENOMIC DNA]</scope>
    <source>
        <strain evidence="1 2">DSM 18327</strain>
    </source>
</reference>
<keyword evidence="2" id="KW-1185">Reference proteome</keyword>
<proteinExistence type="predicted"/>
<organism evidence="1 2">
    <name type="scientific">Pseudomonas mohnii</name>
    <dbReference type="NCBI Taxonomy" id="395600"/>
    <lineage>
        <taxon>Bacteria</taxon>
        <taxon>Pseudomonadati</taxon>
        <taxon>Pseudomonadota</taxon>
        <taxon>Gammaproteobacteria</taxon>
        <taxon>Pseudomonadales</taxon>
        <taxon>Pseudomonadaceae</taxon>
        <taxon>Pseudomonas</taxon>
    </lineage>
</organism>
<dbReference type="EMBL" id="FNRV01000001">
    <property type="protein sequence ID" value="SED32367.1"/>
    <property type="molecule type" value="Genomic_DNA"/>
</dbReference>
<dbReference type="Proteomes" id="UP000199665">
    <property type="component" value="Unassembled WGS sequence"/>
</dbReference>
<accession>A0ABY0YC88</accession>
<dbReference type="RefSeq" id="WP_090467897.1">
    <property type="nucleotide sequence ID" value="NZ_FNRV01000001.1"/>
</dbReference>